<accession>A0A4U8Q1U5</accession>
<reference evidence="1 2" key="1">
    <citation type="journal article" date="2019" name="Anaerobe">
        <title>Detection of Robinsoniella peoriensis in multiple bone samples of a trauma patient.</title>
        <authorList>
            <person name="Schrottner P."/>
            <person name="Hartwich K."/>
            <person name="Bunk B."/>
            <person name="Schober I."/>
            <person name="Helbig S."/>
            <person name="Rudolph W.W."/>
            <person name="Gunzer F."/>
        </authorList>
    </citation>
    <scope>NUCLEOTIDE SEQUENCE [LARGE SCALE GENOMIC DNA]</scope>
    <source>
        <strain evidence="1 2">DSM 106044</strain>
    </source>
</reference>
<dbReference type="EMBL" id="QGQD01000098">
    <property type="protein sequence ID" value="TLC98258.1"/>
    <property type="molecule type" value="Genomic_DNA"/>
</dbReference>
<dbReference type="AlphaFoldDB" id="A0A4U8Q1U5"/>
<dbReference type="RefSeq" id="WP_138003906.1">
    <property type="nucleotide sequence ID" value="NZ_QGQD01000098.1"/>
</dbReference>
<comment type="caution">
    <text evidence="1">The sequence shown here is derived from an EMBL/GenBank/DDBJ whole genome shotgun (WGS) entry which is preliminary data.</text>
</comment>
<dbReference type="InterPro" id="IPR043773">
    <property type="entry name" value="JetA"/>
</dbReference>
<proteinExistence type="predicted"/>
<evidence type="ECO:0008006" key="3">
    <source>
        <dbReference type="Google" id="ProtNLM"/>
    </source>
</evidence>
<keyword evidence="2" id="KW-1185">Reference proteome</keyword>
<protein>
    <recommendedName>
        <fullName evidence="3">TIGR02677 family protein</fullName>
    </recommendedName>
</protein>
<organism evidence="1 2">
    <name type="scientific">Robinsoniella peoriensis</name>
    <dbReference type="NCBI Taxonomy" id="180332"/>
    <lineage>
        <taxon>Bacteria</taxon>
        <taxon>Bacillati</taxon>
        <taxon>Bacillota</taxon>
        <taxon>Clostridia</taxon>
        <taxon>Lachnospirales</taxon>
        <taxon>Lachnospiraceae</taxon>
        <taxon>Robinsoniella</taxon>
    </lineage>
</organism>
<dbReference type="Pfam" id="PF18982">
    <property type="entry name" value="JetA"/>
    <property type="match status" value="1"/>
</dbReference>
<evidence type="ECO:0000313" key="2">
    <source>
        <dbReference type="Proteomes" id="UP000306509"/>
    </source>
</evidence>
<name>A0A4U8Q1U5_9FIRM</name>
<gene>
    <name evidence="1" type="ORF">DSM106044_04912</name>
</gene>
<sequence length="450" mass="53717">MQLLNEIPESFWSLFRSPNRNTYMEALLKINEEYQYNSYFLSREVCIQILGDYFAQRRVMMQKEELESELDILEPPATRILNWLLKAQWLKKLDDYYMQVTNIIIPDYAAIFIDAFERLNSDEEDDTQIYIQNIYAILFSFKNDPRANTSLLKTALVNVRKLNKSLQDMLHNMDKFFTSLLEQKNYADLLKEHLEGYVEEIINKKYHILKTSDNFYLYKTDIKGWIREMQSDMEWISLMSRREQKEINEGDMLRILDDIERGFDDIEHRISFMDREHMKYVRATVTRLNYLLNGEADRRGLVIQLLNELSAGQGQEDKIKKVSARMNLSSFEILSDKSLYKKRRAKSSFHAENRSEEVREELSREEILKLNQLHNRYSKKQIEEFIENRMESGRMKVSDSLIETIEEFEQLILAYDYAIRKGSGFAVESQEVEFIENGKYRYPNLTFVKK</sequence>
<evidence type="ECO:0000313" key="1">
    <source>
        <dbReference type="EMBL" id="TLC98258.1"/>
    </source>
</evidence>
<dbReference type="Proteomes" id="UP000306509">
    <property type="component" value="Unassembled WGS sequence"/>
</dbReference>
<dbReference type="STRING" id="180332.GCA_000797495_02281"/>